<proteinExistence type="predicted"/>
<accession>A0A7G1I6Z2</accession>
<sequence length="135" mass="14814">MHRPDSDGRFPALLAASPYPRQMQDFGAPAGFIEAGATDFWVSRGYAHVIANLRGTCGSGGTFSFFDAQERQDLYDVVEWVAAQPWCDGNVGMIGISYFAMSQLEAAVERPPHLKAIFPWRSPPTSTREPTITAC</sequence>
<dbReference type="EMBL" id="AP023343">
    <property type="protein sequence ID" value="BCI85492.1"/>
    <property type="molecule type" value="Genomic_DNA"/>
</dbReference>
<dbReference type="PANTHER" id="PTHR43056:SF10">
    <property type="entry name" value="COCE_NOND FAMILY, PUTATIVE (AFU_ORTHOLOGUE AFUA_7G00600)-RELATED"/>
    <property type="match status" value="1"/>
</dbReference>
<dbReference type="PANTHER" id="PTHR43056">
    <property type="entry name" value="PEPTIDASE S9 PROLYL OLIGOPEPTIDASE"/>
    <property type="match status" value="1"/>
</dbReference>
<evidence type="ECO:0000313" key="2">
    <source>
        <dbReference type="EMBL" id="BCI85492.1"/>
    </source>
</evidence>
<dbReference type="InterPro" id="IPR050585">
    <property type="entry name" value="Xaa-Pro_dipeptidyl-ppase/CocE"/>
</dbReference>
<evidence type="ECO:0000259" key="1">
    <source>
        <dbReference type="Pfam" id="PF02129"/>
    </source>
</evidence>
<feature type="domain" description="Xaa-Pro dipeptidyl-peptidase-like" evidence="1">
    <location>
        <begin position="3"/>
        <end position="120"/>
    </location>
</feature>
<name>A0A7G1I6Z2_MYCKA</name>
<dbReference type="Gene3D" id="3.40.50.1820">
    <property type="entry name" value="alpha/beta hydrolase"/>
    <property type="match status" value="1"/>
</dbReference>
<dbReference type="Proteomes" id="UP000516380">
    <property type="component" value="Chromosome"/>
</dbReference>
<dbReference type="AlphaFoldDB" id="A0A7G1I6Z2"/>
<dbReference type="SUPFAM" id="SSF53474">
    <property type="entry name" value="alpha/beta-Hydrolases"/>
    <property type="match status" value="1"/>
</dbReference>
<organism evidence="2 3">
    <name type="scientific">Mycobacterium kansasii</name>
    <dbReference type="NCBI Taxonomy" id="1768"/>
    <lineage>
        <taxon>Bacteria</taxon>
        <taxon>Bacillati</taxon>
        <taxon>Actinomycetota</taxon>
        <taxon>Actinomycetes</taxon>
        <taxon>Mycobacteriales</taxon>
        <taxon>Mycobacteriaceae</taxon>
        <taxon>Mycobacterium</taxon>
    </lineage>
</organism>
<dbReference type="InterPro" id="IPR000383">
    <property type="entry name" value="Xaa-Pro-like_dom"/>
</dbReference>
<dbReference type="Pfam" id="PF02129">
    <property type="entry name" value="Peptidase_S15"/>
    <property type="match status" value="1"/>
</dbReference>
<gene>
    <name evidence="2" type="ORF">NIIDMKKI_06980</name>
</gene>
<dbReference type="GO" id="GO:0016787">
    <property type="term" value="F:hydrolase activity"/>
    <property type="evidence" value="ECO:0007669"/>
    <property type="project" value="InterPro"/>
</dbReference>
<dbReference type="NCBIfam" id="TIGR00976">
    <property type="entry name" value="CocE_NonD"/>
    <property type="match status" value="1"/>
</dbReference>
<reference evidence="2 3" key="1">
    <citation type="submission" date="2020-07" db="EMBL/GenBank/DDBJ databases">
        <title>Mycobacterium kansasii (former subtype) with zoonotic potential isolated from diseased indoor pet cat, Japan.</title>
        <authorList>
            <person name="Fukano H."/>
            <person name="Terazono T."/>
            <person name="Hoshino Y."/>
        </authorList>
    </citation>
    <scope>NUCLEOTIDE SEQUENCE [LARGE SCALE GENOMIC DNA]</scope>
    <source>
        <strain evidence="2 3">Kuro-I</strain>
    </source>
</reference>
<dbReference type="InterPro" id="IPR029058">
    <property type="entry name" value="AB_hydrolase_fold"/>
</dbReference>
<dbReference type="InterPro" id="IPR005674">
    <property type="entry name" value="CocE/Ser_esterase"/>
</dbReference>
<keyword evidence="3" id="KW-1185">Reference proteome</keyword>
<evidence type="ECO:0000313" key="3">
    <source>
        <dbReference type="Proteomes" id="UP000516380"/>
    </source>
</evidence>
<protein>
    <recommendedName>
        <fullName evidence="1">Xaa-Pro dipeptidyl-peptidase-like domain-containing protein</fullName>
    </recommendedName>
</protein>